<keyword evidence="2" id="KW-1003">Cell membrane</keyword>
<accession>A0A239JN02</accession>
<keyword evidence="3 8" id="KW-0812">Transmembrane</keyword>
<evidence type="ECO:0000256" key="2">
    <source>
        <dbReference type="ARBA" id="ARBA00022475"/>
    </source>
</evidence>
<feature type="domain" description="Methyl-accepting transducer" evidence="9">
    <location>
        <begin position="267"/>
        <end position="524"/>
    </location>
</feature>
<evidence type="ECO:0000313" key="10">
    <source>
        <dbReference type="EMBL" id="SNT07195.1"/>
    </source>
</evidence>
<dbReference type="SMART" id="SM00283">
    <property type="entry name" value="MA"/>
    <property type="match status" value="1"/>
</dbReference>
<evidence type="ECO:0000256" key="8">
    <source>
        <dbReference type="SAM" id="Phobius"/>
    </source>
</evidence>
<feature type="transmembrane region" description="Helical" evidence="8">
    <location>
        <begin position="13"/>
        <end position="32"/>
    </location>
</feature>
<dbReference type="SUPFAM" id="SSF58104">
    <property type="entry name" value="Methyl-accepting chemotaxis protein (MCP) signaling domain"/>
    <property type="match status" value="1"/>
</dbReference>
<dbReference type="SUPFAM" id="SSF103190">
    <property type="entry name" value="Sensory domain-like"/>
    <property type="match status" value="1"/>
</dbReference>
<dbReference type="Gene3D" id="1.10.287.950">
    <property type="entry name" value="Methyl-accepting chemotaxis protein"/>
    <property type="match status" value="1"/>
</dbReference>
<evidence type="ECO:0000256" key="7">
    <source>
        <dbReference type="PROSITE-ProRule" id="PRU00284"/>
    </source>
</evidence>
<dbReference type="InterPro" id="IPR004089">
    <property type="entry name" value="MCPsignal_dom"/>
</dbReference>
<dbReference type="AlphaFoldDB" id="A0A239JN02"/>
<evidence type="ECO:0000259" key="9">
    <source>
        <dbReference type="PROSITE" id="PS50111"/>
    </source>
</evidence>
<reference evidence="10 11" key="1">
    <citation type="submission" date="2017-06" db="EMBL/GenBank/DDBJ databases">
        <authorList>
            <person name="Kim H.J."/>
            <person name="Triplett B.A."/>
        </authorList>
    </citation>
    <scope>NUCLEOTIDE SEQUENCE [LARGE SCALE GENOMIC DNA]</scope>
    <source>
        <strain evidence="10 11">SCA</strain>
    </source>
</reference>
<dbReference type="Pfam" id="PF00015">
    <property type="entry name" value="MCPsignal"/>
    <property type="match status" value="1"/>
</dbReference>
<dbReference type="PANTHER" id="PTHR32089:SF112">
    <property type="entry name" value="LYSOZYME-LIKE PROTEIN-RELATED"/>
    <property type="match status" value="1"/>
</dbReference>
<feature type="transmembrane region" description="Helical" evidence="8">
    <location>
        <begin position="169"/>
        <end position="192"/>
    </location>
</feature>
<evidence type="ECO:0000256" key="5">
    <source>
        <dbReference type="ARBA" id="ARBA00023136"/>
    </source>
</evidence>
<dbReference type="OrthoDB" id="369336at2"/>
<evidence type="ECO:0000313" key="11">
    <source>
        <dbReference type="Proteomes" id="UP000198304"/>
    </source>
</evidence>
<keyword evidence="6 7" id="KW-0807">Transducer</keyword>
<evidence type="ECO:0000256" key="4">
    <source>
        <dbReference type="ARBA" id="ARBA00022989"/>
    </source>
</evidence>
<dbReference type="GO" id="GO:0005886">
    <property type="term" value="C:plasma membrane"/>
    <property type="evidence" value="ECO:0007669"/>
    <property type="project" value="UniProtKB-SubCell"/>
</dbReference>
<dbReference type="Proteomes" id="UP000198304">
    <property type="component" value="Unassembled WGS sequence"/>
</dbReference>
<dbReference type="PROSITE" id="PS50111">
    <property type="entry name" value="CHEMOTAXIS_TRANSDUC_2"/>
    <property type="match status" value="1"/>
</dbReference>
<dbReference type="EMBL" id="FZOJ01000037">
    <property type="protein sequence ID" value="SNT07195.1"/>
    <property type="molecule type" value="Genomic_DNA"/>
</dbReference>
<evidence type="ECO:0000256" key="6">
    <source>
        <dbReference type="ARBA" id="ARBA00023224"/>
    </source>
</evidence>
<dbReference type="GO" id="GO:0007165">
    <property type="term" value="P:signal transduction"/>
    <property type="evidence" value="ECO:0007669"/>
    <property type="project" value="UniProtKB-KW"/>
</dbReference>
<dbReference type="PANTHER" id="PTHR32089">
    <property type="entry name" value="METHYL-ACCEPTING CHEMOTAXIS PROTEIN MCPB"/>
    <property type="match status" value="1"/>
</dbReference>
<keyword evidence="4 8" id="KW-1133">Transmembrane helix</keyword>
<comment type="subcellular location">
    <subcellularLocation>
        <location evidence="1">Cell membrane</location>
        <topology evidence="1">Multi-pass membrane protein</topology>
    </subcellularLocation>
</comment>
<sequence>MTKKSFKGLTAKLAVIITIILIISFTVTSYIVRDTIRNEVLTQWKVYNLKLINVYAQMFDENNIQSFINKIDSENNLAYALFIDTNLTAVAHSDPDRIGIQLDDEGSIAAAQNGIEYADFFHYSVTDSLVLDILTPIYTNNQLIGAVNIGVAVDVNTLNNILKSSLVKILIVFALMGTISIFALIVATRYLLTKPINNLVDVILRLSNYDLTFDKSSGAIQYINRDDEIGVITKALVAMQRNMISLIKHIADTSQQVAASSEELTAISLESSRASEEVARAIEEIAKGATDQANDTEQGAEHVIRLGDIIGKEQKLINELNTSANDVDRLKEEGFQILEDLIEKNHVSNRASNEISKIIIETNESAREISNASQMIKSIAEQTNLLALNAAIEAARAGEAGKGFAVVAEEIRKLAEQSNGFTGEIEKIINELTQKTGYAVNTMGEMEKIVASQTESVENTNSKFKGISQAIENMKSILAALNVSGQEMEEKKEEIIRIIENLSAISEENAAGTEEVSASVEEQAASMVEIAKACEDLAKLAEGMRENIEKFQH</sequence>
<keyword evidence="5 8" id="KW-0472">Membrane</keyword>
<dbReference type="InterPro" id="IPR029151">
    <property type="entry name" value="Sensor-like_sf"/>
</dbReference>
<organism evidence="10 11">
    <name type="scientific">Anaerovirgula multivorans</name>
    <dbReference type="NCBI Taxonomy" id="312168"/>
    <lineage>
        <taxon>Bacteria</taxon>
        <taxon>Bacillati</taxon>
        <taxon>Bacillota</taxon>
        <taxon>Clostridia</taxon>
        <taxon>Peptostreptococcales</taxon>
        <taxon>Natronincolaceae</taxon>
        <taxon>Anaerovirgula</taxon>
    </lineage>
</organism>
<name>A0A239JN02_9FIRM</name>
<dbReference type="Pfam" id="PF17203">
    <property type="entry name" value="sCache_3_2"/>
    <property type="match status" value="1"/>
</dbReference>
<proteinExistence type="predicted"/>
<dbReference type="InterPro" id="IPR033463">
    <property type="entry name" value="sCache_3"/>
</dbReference>
<protein>
    <submittedName>
        <fullName evidence="10">Methyl-accepting chemotaxis protein</fullName>
    </submittedName>
</protein>
<dbReference type="Gene3D" id="3.30.450.20">
    <property type="entry name" value="PAS domain"/>
    <property type="match status" value="1"/>
</dbReference>
<dbReference type="RefSeq" id="WP_089285059.1">
    <property type="nucleotide sequence ID" value="NZ_FZOJ01000037.1"/>
</dbReference>
<gene>
    <name evidence="10" type="ORF">SAMN05446037_103717</name>
</gene>
<evidence type="ECO:0000256" key="3">
    <source>
        <dbReference type="ARBA" id="ARBA00022692"/>
    </source>
</evidence>
<keyword evidence="11" id="KW-1185">Reference proteome</keyword>
<evidence type="ECO:0000256" key="1">
    <source>
        <dbReference type="ARBA" id="ARBA00004651"/>
    </source>
</evidence>